<dbReference type="RefSeq" id="WP_378271576.1">
    <property type="nucleotide sequence ID" value="NZ_JBHUKR010000029.1"/>
</dbReference>
<organism evidence="1 2">
    <name type="scientific">Amycolatopsis pigmentata</name>
    <dbReference type="NCBI Taxonomy" id="450801"/>
    <lineage>
        <taxon>Bacteria</taxon>
        <taxon>Bacillati</taxon>
        <taxon>Actinomycetota</taxon>
        <taxon>Actinomycetes</taxon>
        <taxon>Pseudonocardiales</taxon>
        <taxon>Pseudonocardiaceae</taxon>
        <taxon>Amycolatopsis</taxon>
    </lineage>
</organism>
<protein>
    <recommendedName>
        <fullName evidence="3">Abi-like protein</fullName>
    </recommendedName>
</protein>
<evidence type="ECO:0000313" key="1">
    <source>
        <dbReference type="EMBL" id="MFD2422485.1"/>
    </source>
</evidence>
<gene>
    <name evidence="1" type="ORF">ACFSXZ_39795</name>
</gene>
<dbReference type="Proteomes" id="UP001597417">
    <property type="component" value="Unassembled WGS sequence"/>
</dbReference>
<accession>A0ABW5G763</accession>
<sequence length="140" mass="16097">MDGDLAAAIALYWWNVGVSAAFYTPLHCLEVALRNAIHRQLSHHIGRTDWWESVPLRGNEQRIVAGARSKVNARRRTHAADDIVAELSLGFWVSLTSGTYHRLLWVPIPRKAFPCYRGPLRALHDDLHTMLLFRNRIMHH</sequence>
<evidence type="ECO:0000313" key="2">
    <source>
        <dbReference type="Proteomes" id="UP001597417"/>
    </source>
</evidence>
<name>A0ABW5G763_9PSEU</name>
<comment type="caution">
    <text evidence="1">The sequence shown here is derived from an EMBL/GenBank/DDBJ whole genome shotgun (WGS) entry which is preliminary data.</text>
</comment>
<evidence type="ECO:0008006" key="3">
    <source>
        <dbReference type="Google" id="ProtNLM"/>
    </source>
</evidence>
<proteinExistence type="predicted"/>
<dbReference type="EMBL" id="JBHUKR010000029">
    <property type="protein sequence ID" value="MFD2422485.1"/>
    <property type="molecule type" value="Genomic_DNA"/>
</dbReference>
<keyword evidence="2" id="KW-1185">Reference proteome</keyword>
<reference evidence="2" key="1">
    <citation type="journal article" date="2019" name="Int. J. Syst. Evol. Microbiol.">
        <title>The Global Catalogue of Microorganisms (GCM) 10K type strain sequencing project: providing services to taxonomists for standard genome sequencing and annotation.</title>
        <authorList>
            <consortium name="The Broad Institute Genomics Platform"/>
            <consortium name="The Broad Institute Genome Sequencing Center for Infectious Disease"/>
            <person name="Wu L."/>
            <person name="Ma J."/>
        </authorList>
    </citation>
    <scope>NUCLEOTIDE SEQUENCE [LARGE SCALE GENOMIC DNA]</scope>
    <source>
        <strain evidence="2">CGMCC 4.7645</strain>
    </source>
</reference>